<dbReference type="Gene3D" id="3.40.630.10">
    <property type="entry name" value="Zn peptidases"/>
    <property type="match status" value="1"/>
</dbReference>
<dbReference type="EMBL" id="CP036455">
    <property type="protein sequence ID" value="QBI54435.1"/>
    <property type="molecule type" value="Genomic_DNA"/>
</dbReference>
<dbReference type="Pfam" id="PF01546">
    <property type="entry name" value="Peptidase_M20"/>
    <property type="match status" value="1"/>
</dbReference>
<dbReference type="Proteomes" id="UP000292235">
    <property type="component" value="Chromosome"/>
</dbReference>
<gene>
    <name evidence="2" type="primary">yxeP3</name>
    <name evidence="2" type="ORF">EKD16_13265</name>
</gene>
<dbReference type="PANTHER" id="PTHR30575:SF3">
    <property type="entry name" value="PEPTIDASE M20 DIMERISATION DOMAIN-CONTAINING PROTEIN"/>
    <property type="match status" value="1"/>
</dbReference>
<dbReference type="RefSeq" id="WP_242676952.1">
    <property type="nucleotide sequence ID" value="NZ_CP036455.1"/>
</dbReference>
<dbReference type="GO" id="GO:0071713">
    <property type="term" value="F:para-aminobenzoyl-glutamate hydrolase activity"/>
    <property type="evidence" value="ECO:0007669"/>
    <property type="project" value="TreeGrafter"/>
</dbReference>
<dbReference type="GO" id="GO:0005737">
    <property type="term" value="C:cytoplasm"/>
    <property type="evidence" value="ECO:0007669"/>
    <property type="project" value="TreeGrafter"/>
</dbReference>
<evidence type="ECO:0000256" key="1">
    <source>
        <dbReference type="SAM" id="MobiDB-lite"/>
    </source>
</evidence>
<proteinExistence type="predicted"/>
<evidence type="ECO:0000313" key="3">
    <source>
        <dbReference type="Proteomes" id="UP000292235"/>
    </source>
</evidence>
<dbReference type="InterPro" id="IPR036264">
    <property type="entry name" value="Bact_exopeptidase_dim_dom"/>
</dbReference>
<reference evidence="2 3" key="1">
    <citation type="submission" date="2019-02" db="EMBL/GenBank/DDBJ databases">
        <authorList>
            <person name="Khodamoradi S."/>
            <person name="Hahnke R.L."/>
            <person name="Kaempfer P."/>
            <person name="Schumann P."/>
            <person name="Rohde M."/>
            <person name="Steinert M."/>
            <person name="Luzhetskyy A."/>
            <person name="Wink J."/>
            <person name="Ruckert C."/>
        </authorList>
    </citation>
    <scope>NUCLEOTIDE SEQUENCE [LARGE SCALE GENOMIC DNA]</scope>
    <source>
        <strain evidence="2 3">M2</strain>
    </source>
</reference>
<dbReference type="SUPFAM" id="SSF55031">
    <property type="entry name" value="Bacterial exopeptidase dimerisation domain"/>
    <property type="match status" value="1"/>
</dbReference>
<dbReference type="SUPFAM" id="SSF53187">
    <property type="entry name" value="Zn-dependent exopeptidases"/>
    <property type="match status" value="1"/>
</dbReference>
<protein>
    <submittedName>
        <fullName evidence="2">Putative hydrolase YxeP</fullName>
        <ecNumber evidence="2">3.-.-.-</ecNumber>
    </submittedName>
</protein>
<dbReference type="InterPro" id="IPR052030">
    <property type="entry name" value="Peptidase_M20/M20A_hydrolases"/>
</dbReference>
<dbReference type="PANTHER" id="PTHR30575">
    <property type="entry name" value="PEPTIDASE M20"/>
    <property type="match status" value="1"/>
</dbReference>
<name>A0A4P6Q1L4_9ACTN</name>
<keyword evidence="3" id="KW-1185">Reference proteome</keyword>
<dbReference type="EC" id="3.-.-.-" evidence="2"/>
<organism evidence="2 3">
    <name type="scientific">Streptomonospora litoralis</name>
    <dbReference type="NCBI Taxonomy" id="2498135"/>
    <lineage>
        <taxon>Bacteria</taxon>
        <taxon>Bacillati</taxon>
        <taxon>Actinomycetota</taxon>
        <taxon>Actinomycetes</taxon>
        <taxon>Streptosporangiales</taxon>
        <taxon>Nocardiopsidaceae</taxon>
        <taxon>Streptomonospora</taxon>
    </lineage>
</organism>
<evidence type="ECO:0000313" key="2">
    <source>
        <dbReference type="EMBL" id="QBI54435.1"/>
    </source>
</evidence>
<dbReference type="GO" id="GO:0046657">
    <property type="term" value="P:folic acid catabolic process"/>
    <property type="evidence" value="ECO:0007669"/>
    <property type="project" value="TreeGrafter"/>
</dbReference>
<keyword evidence="2" id="KW-0378">Hydrolase</keyword>
<dbReference type="Gene3D" id="3.30.70.360">
    <property type="match status" value="1"/>
</dbReference>
<dbReference type="InterPro" id="IPR002933">
    <property type="entry name" value="Peptidase_M20"/>
</dbReference>
<dbReference type="GO" id="GO:0016805">
    <property type="term" value="F:dipeptidase activity"/>
    <property type="evidence" value="ECO:0007669"/>
    <property type="project" value="TreeGrafter"/>
</dbReference>
<sequence length="464" mass="47650">MSTPPDPETASGGAAARLKAAAHAAIERRAAEIAALSDELMHLPEPGYAETATAARFSAWLRELGLPQRTGLAHTGVKAVLQGRGDGPRIALVGELDGLVLPEHPLADAATGAAHACGHHAQLAAVAGAAVGLREAMSELDGSVALIAAPAEELGDVDPHLDAGSPKGPPRTGDGSEGSEAVEFPVGKAELLRIGAFDDVHMALLAHTGRGGGPRFSVADTLNGSLVLRARFTGRSAHAGSSPWLGVNALKAATTAAHALDAQRDALPESDGVRINYLLSGDEGGLGSVPSAAVLRTMVRANSVEALQRARDVATRSARAGALAFGARVQTDTLLAYLPLSSAPALDDVVARNARAVVGDAGAARGRHLGACSDMGDLGHVMPVSHPYTGGADGDHHSPDYRVRDHRAAAVEPALYLAGAVVDLLADGAAGARRVLAQSPPRLSVPQYLALRRGMNRREIWEEQ</sequence>
<dbReference type="AlphaFoldDB" id="A0A4P6Q1L4"/>
<accession>A0A4P6Q1L4</accession>
<dbReference type="KEGG" id="strr:EKD16_13265"/>
<feature type="region of interest" description="Disordered" evidence="1">
    <location>
        <begin position="156"/>
        <end position="180"/>
    </location>
</feature>